<feature type="compositionally biased region" description="Basic and acidic residues" evidence="1">
    <location>
        <begin position="675"/>
        <end position="685"/>
    </location>
</feature>
<dbReference type="OrthoDB" id="266227at2759"/>
<organism evidence="3 4">
    <name type="scientific">Pythium oligandrum</name>
    <name type="common">Mycoparasitic fungus</name>
    <dbReference type="NCBI Taxonomy" id="41045"/>
    <lineage>
        <taxon>Eukaryota</taxon>
        <taxon>Sar</taxon>
        <taxon>Stramenopiles</taxon>
        <taxon>Oomycota</taxon>
        <taxon>Peronosporomycetes</taxon>
        <taxon>Pythiales</taxon>
        <taxon>Pythiaceae</taxon>
        <taxon>Pythium</taxon>
    </lineage>
</organism>
<dbReference type="EMBL" id="SPLM01000001">
    <property type="protein sequence ID" value="TMW69397.1"/>
    <property type="molecule type" value="Genomic_DNA"/>
</dbReference>
<feature type="region of interest" description="Disordered" evidence="1">
    <location>
        <begin position="499"/>
        <end position="531"/>
    </location>
</feature>
<sequence>MESTNERGALVWVGIFDLETTRLLEEVVMDAESTMETQLQGLDELLDEAQERGEAEEEHVQETTGASEDMSADDMLEQLDAVTLSVEAEEATLETTEPVHDDAKQEEGDKAETMDAVELVHDNEKEETNALEDVVASPTELAEEAEAVGCPEPEEVIVTTESSVSHEGVEEHGGVEEADEGISVSEPCETVTESYEETKPADDSESPPEDHEETESATSQVVVDQTAGQEEVSDVVAGEDTADKSTIEEEDATVLSVDDGDSSAKAKSEEVAADPELEAPTTENTVIEAEEEEVVPPSEKETTDDAWVTVPLAVEEDTAPLPPPAPVPTQTTPMVSGWLNPTSTDDTQADSDSESDSDDEGNDAPPPPLRLGELPTYAEDDADELEVDPAVVEEIRAARVSAPEPSKLNEPVEEKQNALLAALNAAAGDVPFTDEVRVAVAVEDKTTESTASAFGIGYQSLHKKRKDSGIVKDPTVTVRNTMFQDLEREMTLTTDLSFSVKGRGGKMDAVTEEANAPEDDEFGEIPDGEASPTRVNAILAKQQSAEERDAQAQNELLQAMREATGEERQRIQAETVIPTMPSVTSEENPDDPLTIKELHSIYKRGLGDQEVRMLEEDDEVKTEDKALDPAPTTASPMSVMGRILSKPTVFAEAINEEDEQGGDKDEEDDDEDDDSAHTVDSERLMLIDNGTDGETTTGPEDHDDRSASAEWKEIQLLRKVSATQIQEPSPASGAGASAAISYDNALHYFMESEQVLEARDRIVVEELAPIKSCLSCLARPRLTFAGAMDERERVFCVAATAFDAQNAVHVGMLQTIHRALQHNNRDVGLMGPHWEQIGFQGNDPSTDLRGCGVLSLLEMVYLVEHHAELARRFHTLSQHPTRHFPMACALINVTLQCLLAVRSGALFRECNKRRSILEAIHGLFVALTTQLMREIAASDADIPLIMKRVLDHGRSHPDRVLQDVVAAQSSSSPSRPSSAAAPDFSEIGLNSIADES</sequence>
<dbReference type="PANTHER" id="PTHR12771:SF2">
    <property type="entry name" value="ELMO DOMAIN-CONTAINING PROTEIN 3"/>
    <property type="match status" value="1"/>
</dbReference>
<evidence type="ECO:0000259" key="2">
    <source>
        <dbReference type="PROSITE" id="PS51335"/>
    </source>
</evidence>
<feature type="compositionally biased region" description="Acidic residues" evidence="1">
    <location>
        <begin position="654"/>
        <end position="674"/>
    </location>
</feature>
<dbReference type="Proteomes" id="UP000794436">
    <property type="component" value="Unassembled WGS sequence"/>
</dbReference>
<accession>A0A8K1CT32</accession>
<name>A0A8K1CT32_PYTOL</name>
<protein>
    <recommendedName>
        <fullName evidence="2">ELMO domain-containing protein</fullName>
    </recommendedName>
</protein>
<feature type="compositionally biased region" description="Acidic residues" evidence="1">
    <location>
        <begin position="515"/>
        <end position="527"/>
    </location>
</feature>
<feature type="compositionally biased region" description="Polar residues" evidence="1">
    <location>
        <begin position="217"/>
        <end position="228"/>
    </location>
</feature>
<feature type="region of interest" description="Disordered" evidence="1">
    <location>
        <begin position="608"/>
        <end position="707"/>
    </location>
</feature>
<comment type="caution">
    <text evidence="3">The sequence shown here is derived from an EMBL/GenBank/DDBJ whole genome shotgun (WGS) entry which is preliminary data.</text>
</comment>
<dbReference type="PANTHER" id="PTHR12771">
    <property type="entry name" value="ENGULFMENT AND CELL MOTILITY"/>
    <property type="match status" value="1"/>
</dbReference>
<feature type="region of interest" description="Disordered" evidence="1">
    <location>
        <begin position="46"/>
        <end position="72"/>
    </location>
</feature>
<gene>
    <name evidence="3" type="ORF">Poli38472_001553</name>
</gene>
<dbReference type="InterPro" id="IPR050868">
    <property type="entry name" value="ELMO_domain-containing"/>
</dbReference>
<feature type="region of interest" description="Disordered" evidence="1">
    <location>
        <begin position="965"/>
        <end position="996"/>
    </location>
</feature>
<feature type="compositionally biased region" description="Basic and acidic residues" evidence="1">
    <location>
        <begin position="97"/>
        <end position="110"/>
    </location>
</feature>
<feature type="region of interest" description="Disordered" evidence="1">
    <location>
        <begin position="91"/>
        <end position="110"/>
    </location>
</feature>
<evidence type="ECO:0000313" key="4">
    <source>
        <dbReference type="Proteomes" id="UP000794436"/>
    </source>
</evidence>
<dbReference type="Pfam" id="PF04727">
    <property type="entry name" value="ELMO_CED12"/>
    <property type="match status" value="1"/>
</dbReference>
<keyword evidence="4" id="KW-1185">Reference proteome</keyword>
<feature type="domain" description="ELMO" evidence="2">
    <location>
        <begin position="808"/>
        <end position="961"/>
    </location>
</feature>
<reference evidence="3" key="1">
    <citation type="submission" date="2019-03" db="EMBL/GenBank/DDBJ databases">
        <title>Long read genome sequence of the mycoparasitic Pythium oligandrum ATCC 38472 isolated from sugarbeet rhizosphere.</title>
        <authorList>
            <person name="Gaulin E."/>
        </authorList>
    </citation>
    <scope>NUCLEOTIDE SEQUENCE</scope>
    <source>
        <strain evidence="3">ATCC 38472_TT</strain>
    </source>
</reference>
<dbReference type="AlphaFoldDB" id="A0A8K1CT32"/>
<feature type="compositionally biased region" description="Low complexity" evidence="1">
    <location>
        <begin position="966"/>
        <end position="982"/>
    </location>
</feature>
<feature type="compositionally biased region" description="Acidic residues" evidence="1">
    <location>
        <begin position="347"/>
        <end position="362"/>
    </location>
</feature>
<feature type="region of interest" description="Disordered" evidence="1">
    <location>
        <begin position="159"/>
        <end position="383"/>
    </location>
</feature>
<evidence type="ECO:0000256" key="1">
    <source>
        <dbReference type="SAM" id="MobiDB-lite"/>
    </source>
</evidence>
<dbReference type="InterPro" id="IPR006816">
    <property type="entry name" value="ELMO_dom"/>
</dbReference>
<evidence type="ECO:0000313" key="3">
    <source>
        <dbReference type="EMBL" id="TMW69397.1"/>
    </source>
</evidence>
<proteinExistence type="predicted"/>
<dbReference type="PROSITE" id="PS51335">
    <property type="entry name" value="ELMO"/>
    <property type="match status" value="1"/>
</dbReference>
<feature type="compositionally biased region" description="Basic and acidic residues" evidence="1">
    <location>
        <begin position="49"/>
        <end position="61"/>
    </location>
</feature>
<feature type="compositionally biased region" description="Acidic residues" evidence="1">
    <location>
        <begin position="203"/>
        <end position="215"/>
    </location>
</feature>